<keyword evidence="1" id="KW-0547">Nucleotide-binding</keyword>
<keyword evidence="2" id="KW-0378">Hydrolase</keyword>
<evidence type="ECO:0000313" key="6">
    <source>
        <dbReference type="EMBL" id="GAG43086.1"/>
    </source>
</evidence>
<comment type="caution">
    <text evidence="6">The sequence shown here is derived from an EMBL/GenBank/DDBJ whole genome shotgun (WGS) entry which is preliminary data.</text>
</comment>
<evidence type="ECO:0000256" key="2">
    <source>
        <dbReference type="ARBA" id="ARBA00022801"/>
    </source>
</evidence>
<dbReference type="SUPFAM" id="SSF52540">
    <property type="entry name" value="P-loop containing nucleoside triphosphate hydrolases"/>
    <property type="match status" value="1"/>
</dbReference>
<dbReference type="GO" id="GO:0005634">
    <property type="term" value="C:nucleus"/>
    <property type="evidence" value="ECO:0007669"/>
    <property type="project" value="TreeGrafter"/>
</dbReference>
<dbReference type="GO" id="GO:0005524">
    <property type="term" value="F:ATP binding"/>
    <property type="evidence" value="ECO:0007669"/>
    <property type="project" value="UniProtKB-KW"/>
</dbReference>
<name>X0Z3C1_9ZZZZ</name>
<dbReference type="PANTHER" id="PTHR11070:SF2">
    <property type="entry name" value="ATP-DEPENDENT DNA HELICASE SRS2"/>
    <property type="match status" value="1"/>
</dbReference>
<sequence>RKLTGLVKANLSPTDHATLESMASHYGIDLNNGLDPYEIFNAVQKVVKESAEWTSSVDFDDMCWLPIYLDLPANRFDFLFVDELQDTNAVQTELVLRSVKPDGRIIGVGDRLQSIYAFRGADSEAM</sequence>
<dbReference type="InterPro" id="IPR000212">
    <property type="entry name" value="DNA_helicase_UvrD/REP"/>
</dbReference>
<accession>X0Z3C1</accession>
<keyword evidence="4" id="KW-0067">ATP-binding</keyword>
<dbReference type="GO" id="GO:0043138">
    <property type="term" value="F:3'-5' DNA helicase activity"/>
    <property type="evidence" value="ECO:0007669"/>
    <property type="project" value="TreeGrafter"/>
</dbReference>
<proteinExistence type="predicted"/>
<dbReference type="Gene3D" id="3.40.50.300">
    <property type="entry name" value="P-loop containing nucleotide triphosphate hydrolases"/>
    <property type="match status" value="1"/>
</dbReference>
<reference evidence="6" key="1">
    <citation type="journal article" date="2014" name="Front. Microbiol.">
        <title>High frequency of phylogenetically diverse reductive dehalogenase-homologous genes in deep subseafloor sedimentary metagenomes.</title>
        <authorList>
            <person name="Kawai M."/>
            <person name="Futagami T."/>
            <person name="Toyoda A."/>
            <person name="Takaki Y."/>
            <person name="Nishi S."/>
            <person name="Hori S."/>
            <person name="Arai W."/>
            <person name="Tsubouchi T."/>
            <person name="Morono Y."/>
            <person name="Uchiyama I."/>
            <person name="Ito T."/>
            <person name="Fujiyama A."/>
            <person name="Inagaki F."/>
            <person name="Takami H."/>
        </authorList>
    </citation>
    <scope>NUCLEOTIDE SEQUENCE</scope>
    <source>
        <strain evidence="6">Expedition CK06-06</strain>
    </source>
</reference>
<evidence type="ECO:0000256" key="3">
    <source>
        <dbReference type="ARBA" id="ARBA00022806"/>
    </source>
</evidence>
<feature type="non-terminal residue" evidence="6">
    <location>
        <position position="126"/>
    </location>
</feature>
<dbReference type="AlphaFoldDB" id="X0Z3C1"/>
<dbReference type="GO" id="GO:0016787">
    <property type="term" value="F:hydrolase activity"/>
    <property type="evidence" value="ECO:0007669"/>
    <property type="project" value="UniProtKB-KW"/>
</dbReference>
<dbReference type="Pfam" id="PF00580">
    <property type="entry name" value="UvrD-helicase"/>
    <property type="match status" value="1"/>
</dbReference>
<evidence type="ECO:0000256" key="1">
    <source>
        <dbReference type="ARBA" id="ARBA00022741"/>
    </source>
</evidence>
<organism evidence="6">
    <name type="scientific">marine sediment metagenome</name>
    <dbReference type="NCBI Taxonomy" id="412755"/>
    <lineage>
        <taxon>unclassified sequences</taxon>
        <taxon>metagenomes</taxon>
        <taxon>ecological metagenomes</taxon>
    </lineage>
</organism>
<dbReference type="EMBL" id="BARS01057805">
    <property type="protein sequence ID" value="GAG43086.1"/>
    <property type="molecule type" value="Genomic_DNA"/>
</dbReference>
<dbReference type="InterPro" id="IPR014016">
    <property type="entry name" value="UvrD-like_ATP-bd"/>
</dbReference>
<dbReference type="GO" id="GO:0003677">
    <property type="term" value="F:DNA binding"/>
    <property type="evidence" value="ECO:0007669"/>
    <property type="project" value="InterPro"/>
</dbReference>
<gene>
    <name evidence="6" type="ORF">S01H1_84597</name>
</gene>
<dbReference type="PANTHER" id="PTHR11070">
    <property type="entry name" value="UVRD / RECB / PCRA DNA HELICASE FAMILY MEMBER"/>
    <property type="match status" value="1"/>
</dbReference>
<feature type="non-terminal residue" evidence="6">
    <location>
        <position position="1"/>
    </location>
</feature>
<keyword evidence="3" id="KW-0347">Helicase</keyword>
<dbReference type="InterPro" id="IPR027417">
    <property type="entry name" value="P-loop_NTPase"/>
</dbReference>
<evidence type="ECO:0000259" key="5">
    <source>
        <dbReference type="Pfam" id="PF00580"/>
    </source>
</evidence>
<feature type="domain" description="UvrD-like helicase ATP-binding" evidence="5">
    <location>
        <begin position="43"/>
        <end position="125"/>
    </location>
</feature>
<protein>
    <recommendedName>
        <fullName evidence="5">UvrD-like helicase ATP-binding domain-containing protein</fullName>
    </recommendedName>
</protein>
<evidence type="ECO:0000256" key="4">
    <source>
        <dbReference type="ARBA" id="ARBA00022840"/>
    </source>
</evidence>
<dbReference type="GO" id="GO:0000725">
    <property type="term" value="P:recombinational repair"/>
    <property type="evidence" value="ECO:0007669"/>
    <property type="project" value="TreeGrafter"/>
</dbReference>